<sequence>MLSLKVSVIGAGSWGTVLAQILDDNGHDVTLWVRDYAKAERIASSRCNTDYLPNLILAPTITITNNLETAIKRAEVLVFVVPSGVMKDLCKQVAALDSCSNKIILSCTKGFDTKLGMRMSQIISTYLPNAETIAVLSGPNLAGELAKRQPGATVIACGNLAIAKKLQSMFINNYFRPYISEDVDGVEICGCLKNTMALVSGMMSGMNFGENCQAALITRGLAEITRLGMKLGAQQDTFYGLAGIGDLVATCTSTQSRNRRAGEALAHGKTLKEIYSTTNMVIEGINTAEVVYALAEKQNVEMPIVTQLYLVLFKEKSVHEALEYLMSRKGKKE</sequence>
<dbReference type="Gene3D" id="1.10.1040.10">
    <property type="entry name" value="N-(1-d-carboxylethyl)-l-norvaline Dehydrogenase, domain 2"/>
    <property type="match status" value="1"/>
</dbReference>
<dbReference type="FunFam" id="3.40.50.720:FF:000019">
    <property type="entry name" value="Glycerol-3-phosphate dehydrogenase [NAD(P)+]"/>
    <property type="match status" value="1"/>
</dbReference>
<dbReference type="FunFam" id="1.10.1040.10:FF:000001">
    <property type="entry name" value="Glycerol-3-phosphate dehydrogenase [NAD(P)+]"/>
    <property type="match status" value="1"/>
</dbReference>
<proteinExistence type="inferred from homology"/>
<dbReference type="GO" id="GO:0046168">
    <property type="term" value="P:glycerol-3-phosphate catabolic process"/>
    <property type="evidence" value="ECO:0007669"/>
    <property type="project" value="InterPro"/>
</dbReference>
<dbReference type="EMBL" id="VSSQ01000035">
    <property type="protein sequence ID" value="MPL67016.1"/>
    <property type="molecule type" value="Genomic_DNA"/>
</dbReference>
<dbReference type="EC" id="1.1.1.94" evidence="6"/>
<organism evidence="6">
    <name type="scientific">bioreactor metagenome</name>
    <dbReference type="NCBI Taxonomy" id="1076179"/>
    <lineage>
        <taxon>unclassified sequences</taxon>
        <taxon>metagenomes</taxon>
        <taxon>ecological metagenomes</taxon>
    </lineage>
</organism>
<dbReference type="InterPro" id="IPR013328">
    <property type="entry name" value="6PGD_dom2"/>
</dbReference>
<dbReference type="HAMAP" id="MF_00394">
    <property type="entry name" value="NAD_Glyc3P_dehydrog"/>
    <property type="match status" value="1"/>
</dbReference>
<dbReference type="GO" id="GO:0005829">
    <property type="term" value="C:cytosol"/>
    <property type="evidence" value="ECO:0007669"/>
    <property type="project" value="TreeGrafter"/>
</dbReference>
<dbReference type="GO" id="GO:0051287">
    <property type="term" value="F:NAD binding"/>
    <property type="evidence" value="ECO:0007669"/>
    <property type="project" value="InterPro"/>
</dbReference>
<keyword evidence="3" id="KW-0520">NAD</keyword>
<evidence type="ECO:0000259" key="5">
    <source>
        <dbReference type="Pfam" id="PF07479"/>
    </source>
</evidence>
<protein>
    <submittedName>
        <fullName evidence="6">Glycerol-3-phosphate dehydrogenase [NAD(P)+]</fullName>
        <ecNumber evidence="6">1.1.1.94</ecNumber>
    </submittedName>
</protein>
<dbReference type="NCBIfam" id="NF000942">
    <property type="entry name" value="PRK00094.1-4"/>
    <property type="match status" value="1"/>
</dbReference>
<dbReference type="PRINTS" id="PR00077">
    <property type="entry name" value="GPDHDRGNASE"/>
</dbReference>
<feature type="domain" description="Glycerol-3-phosphate dehydrogenase NAD-dependent N-terminal" evidence="4">
    <location>
        <begin position="5"/>
        <end position="161"/>
    </location>
</feature>
<comment type="similarity">
    <text evidence="1">Belongs to the NAD-dependent glycerol-3-phosphate dehydrogenase family.</text>
</comment>
<evidence type="ECO:0000256" key="2">
    <source>
        <dbReference type="ARBA" id="ARBA00023002"/>
    </source>
</evidence>
<dbReference type="PANTHER" id="PTHR11728">
    <property type="entry name" value="GLYCEROL-3-PHOSPHATE DEHYDROGENASE"/>
    <property type="match status" value="1"/>
</dbReference>
<evidence type="ECO:0000313" key="6">
    <source>
        <dbReference type="EMBL" id="MPL67016.1"/>
    </source>
</evidence>
<dbReference type="SUPFAM" id="SSF48179">
    <property type="entry name" value="6-phosphogluconate dehydrogenase C-terminal domain-like"/>
    <property type="match status" value="1"/>
</dbReference>
<dbReference type="InterPro" id="IPR006109">
    <property type="entry name" value="G3P_DH_NAD-dep_C"/>
</dbReference>
<reference evidence="6" key="1">
    <citation type="submission" date="2019-08" db="EMBL/GenBank/DDBJ databases">
        <authorList>
            <person name="Kucharzyk K."/>
            <person name="Murdoch R.W."/>
            <person name="Higgins S."/>
            <person name="Loffler F."/>
        </authorList>
    </citation>
    <scope>NUCLEOTIDE SEQUENCE</scope>
</reference>
<gene>
    <name evidence="6" type="primary">gpsA_7</name>
    <name evidence="6" type="ORF">SDC9_12705</name>
</gene>
<comment type="caution">
    <text evidence="6">The sequence shown here is derived from an EMBL/GenBank/DDBJ whole genome shotgun (WGS) entry which is preliminary data.</text>
</comment>
<evidence type="ECO:0000256" key="3">
    <source>
        <dbReference type="ARBA" id="ARBA00023027"/>
    </source>
</evidence>
<evidence type="ECO:0000256" key="1">
    <source>
        <dbReference type="ARBA" id="ARBA00011009"/>
    </source>
</evidence>
<dbReference type="PIRSF" id="PIRSF000114">
    <property type="entry name" value="Glycerol-3-P_dh"/>
    <property type="match status" value="1"/>
</dbReference>
<dbReference type="Pfam" id="PF01210">
    <property type="entry name" value="NAD_Gly3P_dh_N"/>
    <property type="match status" value="1"/>
</dbReference>
<dbReference type="GO" id="GO:0005975">
    <property type="term" value="P:carbohydrate metabolic process"/>
    <property type="evidence" value="ECO:0007669"/>
    <property type="project" value="InterPro"/>
</dbReference>
<dbReference type="InterPro" id="IPR011128">
    <property type="entry name" value="G3P_DH_NAD-dep_N"/>
</dbReference>
<dbReference type="Gene3D" id="3.40.50.720">
    <property type="entry name" value="NAD(P)-binding Rossmann-like Domain"/>
    <property type="match status" value="1"/>
</dbReference>
<feature type="domain" description="Glycerol-3-phosphate dehydrogenase NAD-dependent C-terminal" evidence="5">
    <location>
        <begin position="182"/>
        <end position="323"/>
    </location>
</feature>
<dbReference type="InterPro" id="IPR036291">
    <property type="entry name" value="NAD(P)-bd_dom_sf"/>
</dbReference>
<dbReference type="InterPro" id="IPR008927">
    <property type="entry name" value="6-PGluconate_DH-like_C_sf"/>
</dbReference>
<dbReference type="PANTHER" id="PTHR11728:SF1">
    <property type="entry name" value="GLYCEROL-3-PHOSPHATE DEHYDROGENASE [NAD(+)] 2, CHLOROPLASTIC"/>
    <property type="match status" value="1"/>
</dbReference>
<keyword evidence="2 6" id="KW-0560">Oxidoreductase</keyword>
<dbReference type="AlphaFoldDB" id="A0A644TJA3"/>
<accession>A0A644TJA3</accession>
<name>A0A644TJA3_9ZZZZ</name>
<dbReference type="InterPro" id="IPR006168">
    <property type="entry name" value="G3P_DH_NAD-dep"/>
</dbReference>
<dbReference type="SUPFAM" id="SSF51735">
    <property type="entry name" value="NAD(P)-binding Rossmann-fold domains"/>
    <property type="match status" value="1"/>
</dbReference>
<dbReference type="Pfam" id="PF07479">
    <property type="entry name" value="NAD_Gly3P_dh_C"/>
    <property type="match status" value="1"/>
</dbReference>
<evidence type="ECO:0000259" key="4">
    <source>
        <dbReference type="Pfam" id="PF01210"/>
    </source>
</evidence>
<dbReference type="NCBIfam" id="NF000940">
    <property type="entry name" value="PRK00094.1-2"/>
    <property type="match status" value="1"/>
</dbReference>
<dbReference type="GO" id="GO:0047952">
    <property type="term" value="F:glycerol-3-phosphate dehydrogenase [NAD(P)+] activity"/>
    <property type="evidence" value="ECO:0007669"/>
    <property type="project" value="UniProtKB-EC"/>
</dbReference>